<reference evidence="1" key="1">
    <citation type="submission" date="2022-06" db="EMBL/GenBank/DDBJ databases">
        <authorList>
            <person name="Sun Q."/>
        </authorList>
    </citation>
    <scope>NUCLEOTIDE SEQUENCE</scope>
    <source>
        <strain evidence="1">S101</strain>
    </source>
</reference>
<dbReference type="EMBL" id="JAMXLX010000016">
    <property type="protein sequence ID" value="MCO5960125.1"/>
    <property type="molecule type" value="Genomic_DNA"/>
</dbReference>
<gene>
    <name evidence="1" type="ORF">NBH21_25520</name>
</gene>
<name>A0AAJ1F7M4_9HYPH</name>
<comment type="caution">
    <text evidence="1">The sequence shown here is derived from an EMBL/GenBank/DDBJ whole genome shotgun (WGS) entry which is preliminary data.</text>
</comment>
<evidence type="ECO:0000313" key="1">
    <source>
        <dbReference type="EMBL" id="MCO5960125.1"/>
    </source>
</evidence>
<organism evidence="1 2">
    <name type="scientific">Ciceribacter sichuanensis</name>
    <dbReference type="NCBI Taxonomy" id="2949647"/>
    <lineage>
        <taxon>Bacteria</taxon>
        <taxon>Pseudomonadati</taxon>
        <taxon>Pseudomonadota</taxon>
        <taxon>Alphaproteobacteria</taxon>
        <taxon>Hyphomicrobiales</taxon>
        <taxon>Rhizobiaceae</taxon>
        <taxon>Ciceribacter</taxon>
    </lineage>
</organism>
<evidence type="ECO:0000313" key="2">
    <source>
        <dbReference type="Proteomes" id="UP001155380"/>
    </source>
</evidence>
<dbReference type="AlphaFoldDB" id="A0AAJ1F7M4"/>
<proteinExistence type="predicted"/>
<protein>
    <submittedName>
        <fullName evidence="1">Uncharacterized protein</fullName>
    </submittedName>
</protein>
<accession>A0AAJ1F7M4</accession>
<dbReference type="Proteomes" id="UP001155380">
    <property type="component" value="Unassembled WGS sequence"/>
</dbReference>
<sequence length="91" mass="10005">MRPTGSASSQTVSCPLLRLLAKHAPWDGADLTAALPGMDIAPYFPDNELKLLSKIPPEHPFKNERIFFIYVSSKTSSIGRHVFHQTNGVGK</sequence>